<evidence type="ECO:0000256" key="9">
    <source>
        <dbReference type="SAM" id="Phobius"/>
    </source>
</evidence>
<protein>
    <recommendedName>
        <fullName evidence="11">Scavenger receptor class B member 1</fullName>
    </recommendedName>
</protein>
<dbReference type="GO" id="GO:0005044">
    <property type="term" value="F:scavenger receptor activity"/>
    <property type="evidence" value="ECO:0007669"/>
    <property type="project" value="TreeGrafter"/>
</dbReference>
<evidence type="ECO:0000256" key="4">
    <source>
        <dbReference type="ARBA" id="ARBA00022692"/>
    </source>
</evidence>
<keyword evidence="6 9" id="KW-0472">Membrane</keyword>
<name>A0A1E1WFQ5_PECGO</name>
<comment type="subcellular location">
    <subcellularLocation>
        <location evidence="1">Cell membrane</location>
    </subcellularLocation>
</comment>
<dbReference type="PANTHER" id="PTHR11923">
    <property type="entry name" value="SCAVENGER RECEPTOR CLASS B TYPE-1 SR-B1"/>
    <property type="match status" value="1"/>
</dbReference>
<keyword evidence="7" id="KW-0325">Glycoprotein</keyword>
<evidence type="ECO:0000256" key="1">
    <source>
        <dbReference type="ARBA" id="ARBA00004236"/>
    </source>
</evidence>
<organism evidence="10">
    <name type="scientific">Pectinophora gossypiella</name>
    <name type="common">Cotton pink bollworm</name>
    <name type="synonym">Depressaria gossypiella</name>
    <dbReference type="NCBI Taxonomy" id="13191"/>
    <lineage>
        <taxon>Eukaryota</taxon>
        <taxon>Metazoa</taxon>
        <taxon>Ecdysozoa</taxon>
        <taxon>Arthropoda</taxon>
        <taxon>Hexapoda</taxon>
        <taxon>Insecta</taxon>
        <taxon>Pterygota</taxon>
        <taxon>Neoptera</taxon>
        <taxon>Endopterygota</taxon>
        <taxon>Lepidoptera</taxon>
        <taxon>Glossata</taxon>
        <taxon>Ditrysia</taxon>
        <taxon>Gelechioidea</taxon>
        <taxon>Gelechiidae</taxon>
        <taxon>Apatetrinae</taxon>
        <taxon>Pectinophora</taxon>
    </lineage>
</organism>
<dbReference type="Pfam" id="PF01130">
    <property type="entry name" value="CD36"/>
    <property type="match status" value="1"/>
</dbReference>
<evidence type="ECO:0000256" key="3">
    <source>
        <dbReference type="ARBA" id="ARBA00022475"/>
    </source>
</evidence>
<feature type="transmembrane region" description="Helical" evidence="9">
    <location>
        <begin position="36"/>
        <end position="59"/>
    </location>
</feature>
<gene>
    <name evidence="10" type="ORF">g.12552</name>
</gene>
<evidence type="ECO:0000256" key="5">
    <source>
        <dbReference type="ARBA" id="ARBA00022989"/>
    </source>
</evidence>
<dbReference type="GO" id="GO:0005737">
    <property type="term" value="C:cytoplasm"/>
    <property type="evidence" value="ECO:0007669"/>
    <property type="project" value="TreeGrafter"/>
</dbReference>
<dbReference type="OrthoDB" id="514335at2759"/>
<dbReference type="PANTHER" id="PTHR11923:SF114">
    <property type="entry name" value="FI02050P-RELATED"/>
    <property type="match status" value="1"/>
</dbReference>
<evidence type="ECO:0000313" key="10">
    <source>
        <dbReference type="EMBL" id="JAT85823.1"/>
    </source>
</evidence>
<comment type="similarity">
    <text evidence="2">Belongs to the CD36 family.</text>
</comment>
<keyword evidence="4 9" id="KW-0812">Transmembrane</keyword>
<reference evidence="10" key="1">
    <citation type="submission" date="2015-09" db="EMBL/GenBank/DDBJ databases">
        <title>De novo assembly of Pectinophora gossypiella (Pink Bollworm) gut transcriptome.</title>
        <authorList>
            <person name="Tassone E.E."/>
        </authorList>
    </citation>
    <scope>NUCLEOTIDE SEQUENCE</scope>
</reference>
<dbReference type="GO" id="GO:0005886">
    <property type="term" value="C:plasma membrane"/>
    <property type="evidence" value="ECO:0007669"/>
    <property type="project" value="UniProtKB-SubCell"/>
</dbReference>
<evidence type="ECO:0000256" key="6">
    <source>
        <dbReference type="ARBA" id="ARBA00023136"/>
    </source>
</evidence>
<dbReference type="AlphaFoldDB" id="A0A1E1WFQ5"/>
<accession>A0A1E1WFQ5</accession>
<sequence>MGTINVDSEQQAAQASHTQKEVKQKSKMASAARRSAFFMVFGALGVVLGAIAVVFWPALFFEQLKNMMVLTPTSTSFNIWRSPPIPMYLECFMWNITNVDEILANKDAQLKVTQLGPYVYREEHEKVNLTWNSNNTVTFYNKRVWHFVPEMSNGSLSDNITSINPIVATVAYTLRHQGEFTKITVNAFLRAIHETLFLTANVSSWLFDGIEDPVLNIASHFPNLPIVIPYDKFGWFYERNKSITFDGVFLMNTGAEDFSQLGNIEKWQHSNRTQYRDHCGTVQGSTGELWAPEIGQPEVIIFAPDICTYMILAKNRSVVVENIEGVEYAANSSIFDNGHRYPHMACYCDKVRDENCLPPGALNVSECRFGAPAFVSLPHFLGADPHYPSKIQGLDPKPEHNFRLALEMFTGMPLSVSAQLQINLLVRHVSGFTVNNQLPDADTLVPMFWFRQEVLVTPEYARLARFALNLRYGVPYGLYALTAIGIALLVTGIVILVKKLMHSPDTALILEQDNSSH</sequence>
<evidence type="ECO:0000256" key="2">
    <source>
        <dbReference type="ARBA" id="ARBA00010532"/>
    </source>
</evidence>
<dbReference type="InterPro" id="IPR002159">
    <property type="entry name" value="CD36_fam"/>
</dbReference>
<evidence type="ECO:0000256" key="8">
    <source>
        <dbReference type="SAM" id="MobiDB-lite"/>
    </source>
</evidence>
<dbReference type="PRINTS" id="PR01609">
    <property type="entry name" value="CD36FAMILY"/>
</dbReference>
<feature type="region of interest" description="Disordered" evidence="8">
    <location>
        <begin position="1"/>
        <end position="25"/>
    </location>
</feature>
<proteinExistence type="inferred from homology"/>
<evidence type="ECO:0008006" key="11">
    <source>
        <dbReference type="Google" id="ProtNLM"/>
    </source>
</evidence>
<dbReference type="EMBL" id="GDQN01005231">
    <property type="protein sequence ID" value="JAT85823.1"/>
    <property type="molecule type" value="Transcribed_RNA"/>
</dbReference>
<feature type="compositionally biased region" description="Polar residues" evidence="8">
    <location>
        <begin position="1"/>
        <end position="17"/>
    </location>
</feature>
<keyword evidence="3" id="KW-1003">Cell membrane</keyword>
<keyword evidence="5 9" id="KW-1133">Transmembrane helix</keyword>
<evidence type="ECO:0000256" key="7">
    <source>
        <dbReference type="ARBA" id="ARBA00023180"/>
    </source>
</evidence>
<feature type="transmembrane region" description="Helical" evidence="9">
    <location>
        <begin position="476"/>
        <end position="497"/>
    </location>
</feature>